<evidence type="ECO:0000313" key="2">
    <source>
        <dbReference type="EMBL" id="KAG0248853.1"/>
    </source>
</evidence>
<reference evidence="2" key="1">
    <citation type="journal article" date="2020" name="Fungal Divers.">
        <title>Resolving the Mortierellaceae phylogeny through synthesis of multi-gene phylogenetics and phylogenomics.</title>
        <authorList>
            <person name="Vandepol N."/>
            <person name="Liber J."/>
            <person name="Desiro A."/>
            <person name="Na H."/>
            <person name="Kennedy M."/>
            <person name="Barry K."/>
            <person name="Grigoriev I.V."/>
            <person name="Miller A.N."/>
            <person name="O'Donnell K."/>
            <person name="Stajich J.E."/>
            <person name="Bonito G."/>
        </authorList>
    </citation>
    <scope>NUCLEOTIDE SEQUENCE</scope>
    <source>
        <strain evidence="2">KOD948</strain>
    </source>
</reference>
<feature type="compositionally biased region" description="Polar residues" evidence="1">
    <location>
        <begin position="48"/>
        <end position="58"/>
    </location>
</feature>
<keyword evidence="3" id="KW-1185">Reference proteome</keyword>
<gene>
    <name evidence="2" type="ORF">BG011_009852</name>
</gene>
<protein>
    <submittedName>
        <fullName evidence="2">Uncharacterized protein</fullName>
    </submittedName>
</protein>
<dbReference type="AlphaFoldDB" id="A0A9P6PNH7"/>
<proteinExistence type="predicted"/>
<feature type="compositionally biased region" description="Acidic residues" evidence="1">
    <location>
        <begin position="77"/>
        <end position="88"/>
    </location>
</feature>
<organism evidence="2 3">
    <name type="scientific">Mortierella polycephala</name>
    <dbReference type="NCBI Taxonomy" id="41804"/>
    <lineage>
        <taxon>Eukaryota</taxon>
        <taxon>Fungi</taxon>
        <taxon>Fungi incertae sedis</taxon>
        <taxon>Mucoromycota</taxon>
        <taxon>Mortierellomycotina</taxon>
        <taxon>Mortierellomycetes</taxon>
        <taxon>Mortierellales</taxon>
        <taxon>Mortierellaceae</taxon>
        <taxon>Mortierella</taxon>
    </lineage>
</organism>
<feature type="region of interest" description="Disordered" evidence="1">
    <location>
        <begin position="1"/>
        <end position="88"/>
    </location>
</feature>
<sequence length="346" mass="39386">MTRFDSIPLSVMIEHDHDSSNSTERNDTFEEEGEQLDGHVALDAPDNDTLQQSPTQIQEHAIDEDGHSDKDDREQDSGDDYDEEDDDVPDSMYIADMLRQLDVDWLQHPEYATHRLIVERDHTSTTTAAAAVMDHPRQQQDSHPGPAQFYHVMAQFLVPTSSIFCDFLSNQFGMSNDDDKRASAQEDENVRRLSCIEWIHDSEPSIIDFPDPPSAPSPAHPHPPKDILATLVPTTDSGIPTSRPMVRLRLPNPKHFPGLLQVMYDLDLDHWEATCFSPETIGPITQNIHRLECSSELTLRCLDYYRRIKGSEDEKETDCQSSMQELKELYHRAVENGLLPLNPTEE</sequence>
<dbReference type="EMBL" id="JAAAJA010000910">
    <property type="protein sequence ID" value="KAG0248853.1"/>
    <property type="molecule type" value="Genomic_DNA"/>
</dbReference>
<comment type="caution">
    <text evidence="2">The sequence shown here is derived from an EMBL/GenBank/DDBJ whole genome shotgun (WGS) entry which is preliminary data.</text>
</comment>
<feature type="compositionally biased region" description="Basic and acidic residues" evidence="1">
    <location>
        <begin position="60"/>
        <end position="76"/>
    </location>
</feature>
<evidence type="ECO:0000256" key="1">
    <source>
        <dbReference type="SAM" id="MobiDB-lite"/>
    </source>
</evidence>
<evidence type="ECO:0000313" key="3">
    <source>
        <dbReference type="Proteomes" id="UP000726737"/>
    </source>
</evidence>
<feature type="compositionally biased region" description="Basic and acidic residues" evidence="1">
    <location>
        <begin position="13"/>
        <end position="28"/>
    </location>
</feature>
<accession>A0A9P6PNH7</accession>
<name>A0A9P6PNH7_9FUNG</name>
<dbReference type="Proteomes" id="UP000726737">
    <property type="component" value="Unassembled WGS sequence"/>
</dbReference>
<dbReference type="OrthoDB" id="2420563at2759"/>